<comment type="similarity">
    <text evidence="2">Belongs to the major facilitator superfamily. Monocarboxylate porter (TC 2.A.1.13) family.</text>
</comment>
<feature type="transmembrane region" description="Helical" evidence="4">
    <location>
        <begin position="268"/>
        <end position="290"/>
    </location>
</feature>
<dbReference type="PANTHER" id="PTHR11360">
    <property type="entry name" value="MONOCARBOXYLATE TRANSPORTER"/>
    <property type="match status" value="1"/>
</dbReference>
<feature type="region of interest" description="Disordered" evidence="3">
    <location>
        <begin position="27"/>
        <end position="60"/>
    </location>
</feature>
<feature type="transmembrane region" description="Helical" evidence="4">
    <location>
        <begin position="194"/>
        <end position="213"/>
    </location>
</feature>
<feature type="transmembrane region" description="Helical" evidence="4">
    <location>
        <begin position="441"/>
        <end position="461"/>
    </location>
</feature>
<dbReference type="Pfam" id="PF07690">
    <property type="entry name" value="MFS_1"/>
    <property type="match status" value="1"/>
</dbReference>
<feature type="transmembrane region" description="Helical" evidence="4">
    <location>
        <begin position="364"/>
        <end position="389"/>
    </location>
</feature>
<evidence type="ECO:0000313" key="7">
    <source>
        <dbReference type="Proteomes" id="UP001271007"/>
    </source>
</evidence>
<proteinExistence type="inferred from homology"/>
<reference evidence="6" key="1">
    <citation type="submission" date="2023-04" db="EMBL/GenBank/DDBJ databases">
        <title>Black Yeasts Isolated from many extreme environments.</title>
        <authorList>
            <person name="Coleine C."/>
            <person name="Stajich J.E."/>
            <person name="Selbmann L."/>
        </authorList>
    </citation>
    <scope>NUCLEOTIDE SEQUENCE</scope>
    <source>
        <strain evidence="6">CCFEE 5312</strain>
    </source>
</reference>
<dbReference type="GO" id="GO:0022857">
    <property type="term" value="F:transmembrane transporter activity"/>
    <property type="evidence" value="ECO:0007669"/>
    <property type="project" value="InterPro"/>
</dbReference>
<dbReference type="Proteomes" id="UP001271007">
    <property type="component" value="Unassembled WGS sequence"/>
</dbReference>
<keyword evidence="4" id="KW-0812">Transmembrane</keyword>
<dbReference type="InterPro" id="IPR011701">
    <property type="entry name" value="MFS"/>
</dbReference>
<sequence>MHIDLKGPAMGSSDATFGDDKADAHLHELVGSPSTPSDASETEKSATSIAPAPPAPAPDADGGPRAWLQVVGSFLVFSNLWGFTFAFGSFQTYYELTYIPQQDASTISWIGTVSTFLLIVGGILSGPFFDRGHFKTMLFAGAAIETFAVFMLSLCSVYYQLFLTQGLLMGLGNGLLYVPGLALVGRSFRTRRSIAMAITTCGAPFGGVIYTLIFEQLISRMSFGWTVRVMGFVMLAFYLIAFPLLLFRANNVGNLSSGTKRKLIDLGAFRDVFFCWYTFTNFFIFLGYMVPFIFMASYGQTALDMTRSKALNVIMIAQASSILGRLVAGQTAAKVGVMVPWVACAVCSGVFCIAWVGVRSVGSFIAYAALYGCFSGALIPLPPSVFPVICPDPKVLGARLGMAQGIGSVASLIGSPIAGALTRINSQGSAGGVNYMPLQLFSGVTMVFGGINLIGLWMMLIKKRGVKKWI</sequence>
<feature type="transmembrane region" description="Helical" evidence="4">
    <location>
        <begin position="107"/>
        <end position="126"/>
    </location>
</feature>
<keyword evidence="4" id="KW-0472">Membrane</keyword>
<dbReference type="SUPFAM" id="SSF103473">
    <property type="entry name" value="MFS general substrate transporter"/>
    <property type="match status" value="1"/>
</dbReference>
<dbReference type="InterPro" id="IPR050327">
    <property type="entry name" value="Proton-linked_MCT"/>
</dbReference>
<dbReference type="Gene3D" id="1.20.1250.20">
    <property type="entry name" value="MFS general substrate transporter like domains"/>
    <property type="match status" value="2"/>
</dbReference>
<keyword evidence="7" id="KW-1185">Reference proteome</keyword>
<dbReference type="InterPro" id="IPR036259">
    <property type="entry name" value="MFS_trans_sf"/>
</dbReference>
<dbReference type="InterPro" id="IPR020846">
    <property type="entry name" value="MFS_dom"/>
</dbReference>
<evidence type="ECO:0000313" key="6">
    <source>
        <dbReference type="EMBL" id="KAK3053140.1"/>
    </source>
</evidence>
<dbReference type="PANTHER" id="PTHR11360:SF252">
    <property type="entry name" value="MAJOR FACILITATOR SUPERFAMILY (MFS) PROFILE DOMAIN-CONTAINING PROTEIN-RELATED"/>
    <property type="match status" value="1"/>
</dbReference>
<evidence type="ECO:0000256" key="2">
    <source>
        <dbReference type="ARBA" id="ARBA00006727"/>
    </source>
</evidence>
<dbReference type="PROSITE" id="PS50850">
    <property type="entry name" value="MFS"/>
    <property type="match status" value="1"/>
</dbReference>
<protein>
    <recommendedName>
        <fullName evidence="5">Major facilitator superfamily (MFS) profile domain-containing protein</fullName>
    </recommendedName>
</protein>
<feature type="transmembrane region" description="Helical" evidence="4">
    <location>
        <begin position="167"/>
        <end position="185"/>
    </location>
</feature>
<feature type="transmembrane region" description="Helical" evidence="4">
    <location>
        <begin position="225"/>
        <end position="247"/>
    </location>
</feature>
<name>A0AAJ0DM95_9PEZI</name>
<feature type="transmembrane region" description="Helical" evidence="4">
    <location>
        <begin position="66"/>
        <end position="87"/>
    </location>
</feature>
<feature type="transmembrane region" description="Helical" evidence="4">
    <location>
        <begin position="335"/>
        <end position="358"/>
    </location>
</feature>
<organism evidence="6 7">
    <name type="scientific">Extremus antarcticus</name>
    <dbReference type="NCBI Taxonomy" id="702011"/>
    <lineage>
        <taxon>Eukaryota</taxon>
        <taxon>Fungi</taxon>
        <taxon>Dikarya</taxon>
        <taxon>Ascomycota</taxon>
        <taxon>Pezizomycotina</taxon>
        <taxon>Dothideomycetes</taxon>
        <taxon>Dothideomycetidae</taxon>
        <taxon>Mycosphaerellales</taxon>
        <taxon>Extremaceae</taxon>
        <taxon>Extremus</taxon>
    </lineage>
</organism>
<evidence type="ECO:0000259" key="5">
    <source>
        <dbReference type="PROSITE" id="PS50850"/>
    </source>
</evidence>
<feature type="domain" description="Major facilitator superfamily (MFS) profile" evidence="5">
    <location>
        <begin position="65"/>
        <end position="467"/>
    </location>
</feature>
<comment type="caution">
    <text evidence="6">The sequence shown here is derived from an EMBL/GenBank/DDBJ whole genome shotgun (WGS) entry which is preliminary data.</text>
</comment>
<accession>A0AAJ0DM95</accession>
<evidence type="ECO:0000256" key="1">
    <source>
        <dbReference type="ARBA" id="ARBA00004141"/>
    </source>
</evidence>
<evidence type="ECO:0000256" key="3">
    <source>
        <dbReference type="SAM" id="MobiDB-lite"/>
    </source>
</evidence>
<feature type="transmembrane region" description="Helical" evidence="4">
    <location>
        <begin position="401"/>
        <end position="421"/>
    </location>
</feature>
<evidence type="ECO:0000256" key="4">
    <source>
        <dbReference type="SAM" id="Phobius"/>
    </source>
</evidence>
<feature type="transmembrane region" description="Helical" evidence="4">
    <location>
        <begin position="138"/>
        <end position="161"/>
    </location>
</feature>
<keyword evidence="4" id="KW-1133">Transmembrane helix</keyword>
<feature type="transmembrane region" description="Helical" evidence="4">
    <location>
        <begin position="310"/>
        <end position="328"/>
    </location>
</feature>
<dbReference type="EMBL" id="JAWDJX010000017">
    <property type="protein sequence ID" value="KAK3053140.1"/>
    <property type="molecule type" value="Genomic_DNA"/>
</dbReference>
<dbReference type="AlphaFoldDB" id="A0AAJ0DM95"/>
<comment type="subcellular location">
    <subcellularLocation>
        <location evidence="1">Membrane</location>
        <topology evidence="1">Multi-pass membrane protein</topology>
    </subcellularLocation>
</comment>
<gene>
    <name evidence="6" type="ORF">LTR09_005766</name>
</gene>
<dbReference type="GO" id="GO:0016020">
    <property type="term" value="C:membrane"/>
    <property type="evidence" value="ECO:0007669"/>
    <property type="project" value="UniProtKB-SubCell"/>
</dbReference>